<feature type="transmembrane region" description="Helical" evidence="1">
    <location>
        <begin position="80"/>
        <end position="101"/>
    </location>
</feature>
<keyword evidence="1" id="KW-1133">Transmembrane helix</keyword>
<keyword evidence="1" id="KW-0812">Transmembrane</keyword>
<accession>A0A1V6CCG4</accession>
<organism evidence="2">
    <name type="scientific">candidate division TA06 bacterium ADurb.Bin131</name>
    <dbReference type="NCBI Taxonomy" id="1852827"/>
    <lineage>
        <taxon>Bacteria</taxon>
        <taxon>Bacteria division TA06</taxon>
    </lineage>
</organism>
<sequence length="246" mass="27816">MSFGLWDFILIGVVSIQAGILSYISDPKKKSLVLVFPFPCTIATISLGTQVNATHVLGLIDLAIFTYGVRFLHSKVKLNIIFSIIFCAAIYCIIGLYLARILPDTEILFWISVILVLFVAIMLALFTQRPYENPYRTDLPVYIKLPIIIGVVSILIVLKKYLQGFMTVFPMVGVIAAYEGRFMLASICRQIPTLMISLVSLMMTIRVLSNIVPFYWSIVFGWMVFLSVLWFLGSFLWEVSLYGKRG</sequence>
<dbReference type="EMBL" id="MWDQ01000036">
    <property type="protein sequence ID" value="OQB74565.1"/>
    <property type="molecule type" value="Genomic_DNA"/>
</dbReference>
<name>A0A1V6CCG4_UNCT6</name>
<reference evidence="2" key="1">
    <citation type="submission" date="2017-02" db="EMBL/GenBank/DDBJ databases">
        <title>Delving into the versatile metabolic prowess of the omnipresent phylum Bacteroidetes.</title>
        <authorList>
            <person name="Nobu M.K."/>
            <person name="Mei R."/>
            <person name="Narihiro T."/>
            <person name="Kuroda K."/>
            <person name="Liu W.-T."/>
        </authorList>
    </citation>
    <scope>NUCLEOTIDE SEQUENCE</scope>
    <source>
        <strain evidence="2">ADurb.Bin131</strain>
    </source>
</reference>
<evidence type="ECO:0000313" key="2">
    <source>
        <dbReference type="EMBL" id="OQB74565.1"/>
    </source>
</evidence>
<dbReference type="Proteomes" id="UP000485562">
    <property type="component" value="Unassembled WGS sequence"/>
</dbReference>
<gene>
    <name evidence="2" type="ORF">BWX89_00469</name>
</gene>
<proteinExistence type="predicted"/>
<feature type="transmembrane region" description="Helical" evidence="1">
    <location>
        <begin position="139"/>
        <end position="158"/>
    </location>
</feature>
<feature type="transmembrane region" description="Helical" evidence="1">
    <location>
        <begin position="6"/>
        <end position="24"/>
    </location>
</feature>
<keyword evidence="1" id="KW-0472">Membrane</keyword>
<feature type="transmembrane region" description="Helical" evidence="1">
    <location>
        <begin position="55"/>
        <end position="73"/>
    </location>
</feature>
<feature type="transmembrane region" description="Helical" evidence="1">
    <location>
        <begin position="31"/>
        <end position="49"/>
    </location>
</feature>
<evidence type="ECO:0000256" key="1">
    <source>
        <dbReference type="SAM" id="Phobius"/>
    </source>
</evidence>
<feature type="transmembrane region" description="Helical" evidence="1">
    <location>
        <begin position="214"/>
        <end position="237"/>
    </location>
</feature>
<feature type="transmembrane region" description="Helical" evidence="1">
    <location>
        <begin position="164"/>
        <end position="184"/>
    </location>
</feature>
<feature type="transmembrane region" description="Helical" evidence="1">
    <location>
        <begin position="107"/>
        <end position="127"/>
    </location>
</feature>
<protein>
    <submittedName>
        <fullName evidence="2">Uncharacterized protein</fullName>
    </submittedName>
</protein>
<comment type="caution">
    <text evidence="2">The sequence shown here is derived from an EMBL/GenBank/DDBJ whole genome shotgun (WGS) entry which is preliminary data.</text>
</comment>
<dbReference type="AlphaFoldDB" id="A0A1V6CCG4"/>